<dbReference type="Proteomes" id="UP000198915">
    <property type="component" value="Unassembled WGS sequence"/>
</dbReference>
<keyword evidence="1" id="KW-0812">Transmembrane</keyword>
<keyword evidence="3" id="KW-1185">Reference proteome</keyword>
<dbReference type="STRING" id="1884381.SAMN05518846_11191"/>
<protein>
    <submittedName>
        <fullName evidence="2">Uncharacterized protein</fullName>
    </submittedName>
</protein>
<gene>
    <name evidence="2" type="ORF">SAMN05518846_11191</name>
</gene>
<dbReference type="RefSeq" id="WP_092271697.1">
    <property type="nucleotide sequence ID" value="NZ_BJOE01000096.1"/>
</dbReference>
<feature type="transmembrane region" description="Helical" evidence="1">
    <location>
        <begin position="43"/>
        <end position="67"/>
    </location>
</feature>
<evidence type="ECO:0000256" key="1">
    <source>
        <dbReference type="SAM" id="Phobius"/>
    </source>
</evidence>
<accession>A0A1I3YDY7</accession>
<name>A0A1I3YDY7_9BACL</name>
<keyword evidence="1" id="KW-0472">Membrane</keyword>
<dbReference type="AlphaFoldDB" id="A0A1I3YDY7"/>
<dbReference type="EMBL" id="FORT01000011">
    <property type="protein sequence ID" value="SFK30167.1"/>
    <property type="molecule type" value="Genomic_DNA"/>
</dbReference>
<evidence type="ECO:0000313" key="3">
    <source>
        <dbReference type="Proteomes" id="UP000198915"/>
    </source>
</evidence>
<proteinExistence type="predicted"/>
<evidence type="ECO:0000313" key="2">
    <source>
        <dbReference type="EMBL" id="SFK30167.1"/>
    </source>
</evidence>
<reference evidence="3" key="1">
    <citation type="submission" date="2016-10" db="EMBL/GenBank/DDBJ databases">
        <authorList>
            <person name="Varghese N."/>
            <person name="Submissions S."/>
        </authorList>
    </citation>
    <scope>NUCLEOTIDE SEQUENCE [LARGE SCALE GENOMIC DNA]</scope>
    <source>
        <strain evidence="3">OK042</strain>
    </source>
</reference>
<organism evidence="2 3">
    <name type="scientific">Brevibacillus centrosporus</name>
    <dbReference type="NCBI Taxonomy" id="54910"/>
    <lineage>
        <taxon>Bacteria</taxon>
        <taxon>Bacillati</taxon>
        <taxon>Bacillota</taxon>
        <taxon>Bacilli</taxon>
        <taxon>Bacillales</taxon>
        <taxon>Paenibacillaceae</taxon>
        <taxon>Brevibacillus</taxon>
    </lineage>
</organism>
<sequence length="323" mass="36964">MDVEDMLRKLGKTSQLNFENDRVHVKEVEERINLRIKRKGSKLFKLPIPAIVTLLAITIIIPSWMGWNISQQKGMNSVTMHSNLSIENNDAVNNIIKILHEYSDIEVNDISNSQLTNVFLSVEKVVQLKTNKGQIDVAIFPESVDVESVKLVEDFSVPGNVTYTFTGLDIKEESTPLKASGPNYLFKKNHTLFLTNNSAIVKKLHDVYYLIEVHDEIFHSFGLNKDDYQYYRPQNNSKQEFVESENNLEKLSLESMKIIRSKLKKGDLMPAIFVNKVGTEAIVIYKSSDKTNHMYKFTFESTSEKWILKDNLSVQGVKSIPTN</sequence>
<keyword evidence="1" id="KW-1133">Transmembrane helix</keyword>